<dbReference type="GeneID" id="13399913"/>
<evidence type="ECO:0000256" key="1">
    <source>
        <dbReference type="SAM" id="MobiDB-lite"/>
    </source>
</evidence>
<feature type="compositionally biased region" description="Gly residues" evidence="1">
    <location>
        <begin position="1"/>
        <end position="16"/>
    </location>
</feature>
<proteinExistence type="predicted"/>
<dbReference type="VEuPathDB" id="FungiDB:ZTRI_16.95"/>
<evidence type="ECO:0000313" key="2">
    <source>
        <dbReference type="EMBL" id="EGP82234.1"/>
    </source>
</evidence>
<dbReference type="EMBL" id="CM001211">
    <property type="protein sequence ID" value="EGP82234.1"/>
    <property type="molecule type" value="Genomic_DNA"/>
</dbReference>
<dbReference type="InParanoid" id="F9XRB8"/>
<feature type="compositionally biased region" description="Basic and acidic residues" evidence="1">
    <location>
        <begin position="19"/>
        <end position="30"/>
    </location>
</feature>
<dbReference type="HOGENOM" id="CLU_1403460_0_0_1"/>
<feature type="region of interest" description="Disordered" evidence="1">
    <location>
        <begin position="1"/>
        <end position="55"/>
    </location>
</feature>
<gene>
    <name evidence="2" type="ORF">MYCGRDRAFT_97772</name>
</gene>
<protein>
    <submittedName>
        <fullName evidence="2">Uncharacterized protein</fullName>
    </submittedName>
</protein>
<dbReference type="AlphaFoldDB" id="F9XRB8"/>
<dbReference type="STRING" id="336722.F9XRB8"/>
<dbReference type="RefSeq" id="XP_003847258.1">
    <property type="nucleotide sequence ID" value="XM_003847210.1"/>
</dbReference>
<dbReference type="Proteomes" id="UP000008062">
    <property type="component" value="Chromosome 16"/>
</dbReference>
<organism evidence="2 3">
    <name type="scientific">Zymoseptoria tritici (strain CBS 115943 / IPO323)</name>
    <name type="common">Speckled leaf blotch fungus</name>
    <name type="synonym">Septoria tritici</name>
    <dbReference type="NCBI Taxonomy" id="336722"/>
    <lineage>
        <taxon>Eukaryota</taxon>
        <taxon>Fungi</taxon>
        <taxon>Dikarya</taxon>
        <taxon>Ascomycota</taxon>
        <taxon>Pezizomycotina</taxon>
        <taxon>Dothideomycetes</taxon>
        <taxon>Dothideomycetidae</taxon>
        <taxon>Mycosphaerellales</taxon>
        <taxon>Mycosphaerellaceae</taxon>
        <taxon>Zymoseptoria</taxon>
    </lineage>
</organism>
<reference evidence="2 3" key="1">
    <citation type="journal article" date="2011" name="PLoS Genet.">
        <title>Finished genome of the fungal wheat pathogen Mycosphaerella graminicola reveals dispensome structure, chromosome plasticity, and stealth pathogenesis.</title>
        <authorList>
            <person name="Goodwin S.B."/>
            <person name="Ben M'barek S."/>
            <person name="Dhillon B."/>
            <person name="Wittenberg A.H.J."/>
            <person name="Crane C.F."/>
            <person name="Hane J.K."/>
            <person name="Foster A.J."/>
            <person name="Van der Lee T.A.J."/>
            <person name="Grimwood J."/>
            <person name="Aerts A."/>
            <person name="Antoniw J."/>
            <person name="Bailey A."/>
            <person name="Bluhm B."/>
            <person name="Bowler J."/>
            <person name="Bristow J."/>
            <person name="van der Burgt A."/>
            <person name="Canto-Canche B."/>
            <person name="Churchill A.C.L."/>
            <person name="Conde-Ferraez L."/>
            <person name="Cools H.J."/>
            <person name="Coutinho P.M."/>
            <person name="Csukai M."/>
            <person name="Dehal P."/>
            <person name="De Wit P."/>
            <person name="Donzelli B."/>
            <person name="van de Geest H.C."/>
            <person name="van Ham R.C.H.J."/>
            <person name="Hammond-Kosack K.E."/>
            <person name="Henrissat B."/>
            <person name="Kilian A."/>
            <person name="Kobayashi A.K."/>
            <person name="Koopmann E."/>
            <person name="Kourmpetis Y."/>
            <person name="Kuzniar A."/>
            <person name="Lindquist E."/>
            <person name="Lombard V."/>
            <person name="Maliepaard C."/>
            <person name="Martins N."/>
            <person name="Mehrabi R."/>
            <person name="Nap J.P.H."/>
            <person name="Ponomarenko A."/>
            <person name="Rudd J.J."/>
            <person name="Salamov A."/>
            <person name="Schmutz J."/>
            <person name="Schouten H.J."/>
            <person name="Shapiro H."/>
            <person name="Stergiopoulos I."/>
            <person name="Torriani S.F.F."/>
            <person name="Tu H."/>
            <person name="de Vries R.P."/>
            <person name="Waalwijk C."/>
            <person name="Ware S.B."/>
            <person name="Wiebenga A."/>
            <person name="Zwiers L.-H."/>
            <person name="Oliver R.P."/>
            <person name="Grigoriev I.V."/>
            <person name="Kema G.H.J."/>
        </authorList>
    </citation>
    <scope>NUCLEOTIDE SEQUENCE [LARGE SCALE GENOMIC DNA]</scope>
    <source>
        <strain evidence="3">CBS 115943 / IPO323</strain>
    </source>
</reference>
<evidence type="ECO:0000313" key="3">
    <source>
        <dbReference type="Proteomes" id="UP000008062"/>
    </source>
</evidence>
<dbReference type="OrthoDB" id="200660at2759"/>
<sequence>MDVGGGEVGKGSGNVVGGIHDHSPNTDKRRPTSRRKASGPAAAKESEAQDLEFDGSEDGRGCGYVGGGNALQFKKPLNWRTGKAIAVAESLRRLKNLFKELRRLQQEDVDKDSVKTKQGKGSRSGSVGNAGTVGYGISILYAADMLDVLHDLRLAGWYLETFGLLDFSSADVALIIEKQVLRRCNLGSEQCHLS</sequence>
<dbReference type="KEGG" id="ztr:MYCGRDRAFT_97772"/>
<accession>F9XRB8</accession>
<keyword evidence="3" id="KW-1185">Reference proteome</keyword>
<name>F9XRB8_ZYMTI</name>